<evidence type="ECO:0000256" key="11">
    <source>
        <dbReference type="ARBA" id="ARBA00023303"/>
    </source>
</evidence>
<evidence type="ECO:0000256" key="1">
    <source>
        <dbReference type="ARBA" id="ARBA00004651"/>
    </source>
</evidence>
<evidence type="ECO:0000256" key="2">
    <source>
        <dbReference type="ARBA" id="ARBA00022448"/>
    </source>
</evidence>
<dbReference type="Pfam" id="PF10613">
    <property type="entry name" value="Lig_chan-Glu_bd"/>
    <property type="match status" value="1"/>
</dbReference>
<name>A0A6J0BBN6_NEOLC</name>
<dbReference type="Gene3D" id="1.10.287.70">
    <property type="match status" value="1"/>
</dbReference>
<feature type="transmembrane region" description="Helical" evidence="12">
    <location>
        <begin position="578"/>
        <end position="597"/>
    </location>
</feature>
<sequence length="656" mass="75721">MIKCVFWLCTLYRIVFAGENRFLVHEEPKSWISETDYRTMLKESFPIARCCNVFINGTFHEVEQSLNDFLRAYSYPYIILQSSYDCQGYLLISSTEENLLWALSKVPSTISTTEILIIYDSDLLANSRLFNGSIYNNANVNLVTVSGIWSLSENFLQPRNFEEIERYTDLRFKNGLSNFKGRELQIASYYNPPMMYLKRTVKKTVNGIQAEIYLTDNDSERDGIELRMFMLIAERLNFTWSIRSPPGEYKYGRLTDNNTWEGGMISQLLAKEVDLAFGGIWLKADHNMLTNLTGPWGLLEIRFLVPRPKPFTSFLALTKPFTPLVWTSVILTLLWQTCYMTIRARVKPQESTKRFRRFSYTCMELVGRLIGVWMPRRISGVKIQLQFWQIAGLVLVTAYCSSLAATLTGTEYEERIDTVKQFVEAGLTWGKEGPMPTFNEYVNLNDKYSAILPQRFKSEKNYQERHLRILEGKYGIVGRVVGGVFFPENDVEGPDFHNYRLMMNPTGGYYLCFAMQPWLVDKVNMMMLRAIETGFKSFYLKDVIHRRASSSLREVLVEHDKNNGTTIPLALTPLTSGFVMLTVGLTVASVVFLFELFSKNKPEKSSDLMYPKNRDSDVATCEGKKDFRQALKELNITKLIKPGNTKHRRNQCSRIQ</sequence>
<dbReference type="GeneID" id="107218829"/>
<feature type="domain" description="Ionotropic glutamate receptor L-glutamate and glycine-binding" evidence="14">
    <location>
        <begin position="214"/>
        <end position="308"/>
    </location>
</feature>
<evidence type="ECO:0000256" key="6">
    <source>
        <dbReference type="ARBA" id="ARBA00023065"/>
    </source>
</evidence>
<dbReference type="InParanoid" id="A0A6J0BBN6"/>
<dbReference type="AlphaFoldDB" id="A0A6J0BBN6"/>
<dbReference type="OrthoDB" id="8182981at2759"/>
<keyword evidence="11" id="KW-0407">Ion channel</keyword>
<feature type="chain" id="PRO_5045310096" evidence="13">
    <location>
        <begin position="18"/>
        <end position="656"/>
    </location>
</feature>
<evidence type="ECO:0000256" key="12">
    <source>
        <dbReference type="SAM" id="Phobius"/>
    </source>
</evidence>
<evidence type="ECO:0000256" key="3">
    <source>
        <dbReference type="ARBA" id="ARBA00022475"/>
    </source>
</evidence>
<evidence type="ECO:0000256" key="7">
    <source>
        <dbReference type="ARBA" id="ARBA00023136"/>
    </source>
</evidence>
<keyword evidence="13" id="KW-0732">Signal</keyword>
<keyword evidence="3" id="KW-1003">Cell membrane</keyword>
<protein>
    <submittedName>
        <fullName evidence="16">Uncharacterized protein LOC107218829 isoform X1</fullName>
    </submittedName>
</protein>
<feature type="signal peptide" evidence="13">
    <location>
        <begin position="1"/>
        <end position="17"/>
    </location>
</feature>
<proteinExistence type="predicted"/>
<dbReference type="PANTHER" id="PTHR42643:SF24">
    <property type="entry name" value="IONOTROPIC RECEPTOR 60A"/>
    <property type="match status" value="1"/>
</dbReference>
<keyword evidence="7 12" id="KW-0472">Membrane</keyword>
<evidence type="ECO:0000256" key="9">
    <source>
        <dbReference type="ARBA" id="ARBA00023180"/>
    </source>
</evidence>
<dbReference type="Gene3D" id="3.40.190.10">
    <property type="entry name" value="Periplasmic binding protein-like II"/>
    <property type="match status" value="1"/>
</dbReference>
<dbReference type="GO" id="GO:0015276">
    <property type="term" value="F:ligand-gated monoatomic ion channel activity"/>
    <property type="evidence" value="ECO:0007669"/>
    <property type="project" value="InterPro"/>
</dbReference>
<organism evidence="16">
    <name type="scientific">Neodiprion lecontei</name>
    <name type="common">Redheaded pine sawfly</name>
    <dbReference type="NCBI Taxonomy" id="441921"/>
    <lineage>
        <taxon>Eukaryota</taxon>
        <taxon>Metazoa</taxon>
        <taxon>Ecdysozoa</taxon>
        <taxon>Arthropoda</taxon>
        <taxon>Hexapoda</taxon>
        <taxon>Insecta</taxon>
        <taxon>Pterygota</taxon>
        <taxon>Neoptera</taxon>
        <taxon>Endopterygota</taxon>
        <taxon>Hymenoptera</taxon>
        <taxon>Tenthredinoidea</taxon>
        <taxon>Diprionidae</taxon>
        <taxon>Diprioninae</taxon>
        <taxon>Neodiprion</taxon>
    </lineage>
</organism>
<keyword evidence="6" id="KW-0406">Ion transport</keyword>
<keyword evidence="10" id="KW-1071">Ligand-gated ion channel</keyword>
<dbReference type="Proteomes" id="UP000829291">
    <property type="component" value="Chromosome 2"/>
</dbReference>
<keyword evidence="4 12" id="KW-0812">Transmembrane</keyword>
<dbReference type="InterPro" id="IPR019594">
    <property type="entry name" value="Glu/Gly-bd"/>
</dbReference>
<keyword evidence="2" id="KW-0813">Transport</keyword>
<dbReference type="SUPFAM" id="SSF53850">
    <property type="entry name" value="Periplasmic binding protein-like II"/>
    <property type="match status" value="1"/>
</dbReference>
<evidence type="ECO:0000256" key="4">
    <source>
        <dbReference type="ARBA" id="ARBA00022692"/>
    </source>
</evidence>
<evidence type="ECO:0000259" key="14">
    <source>
        <dbReference type="Pfam" id="PF10613"/>
    </source>
</evidence>
<dbReference type="GO" id="GO:0005886">
    <property type="term" value="C:plasma membrane"/>
    <property type="evidence" value="ECO:0007669"/>
    <property type="project" value="UniProtKB-SubCell"/>
</dbReference>
<reference evidence="16" key="1">
    <citation type="submission" date="2025-08" db="UniProtKB">
        <authorList>
            <consortium name="RefSeq"/>
        </authorList>
    </citation>
    <scope>IDENTIFICATION</scope>
    <source>
        <tissue evidence="16">Thorax and Abdomen</tissue>
    </source>
</reference>
<dbReference type="PANTHER" id="PTHR42643">
    <property type="entry name" value="IONOTROPIC RECEPTOR 20A-RELATED"/>
    <property type="match status" value="1"/>
</dbReference>
<evidence type="ECO:0000313" key="16">
    <source>
        <dbReference type="RefSeq" id="XP_015512335.2"/>
    </source>
</evidence>
<dbReference type="RefSeq" id="XP_015512335.2">
    <property type="nucleotide sequence ID" value="XM_015656849.2"/>
</dbReference>
<keyword evidence="5 12" id="KW-1133">Transmembrane helix</keyword>
<evidence type="ECO:0000256" key="8">
    <source>
        <dbReference type="ARBA" id="ARBA00023170"/>
    </source>
</evidence>
<evidence type="ECO:0000256" key="10">
    <source>
        <dbReference type="ARBA" id="ARBA00023286"/>
    </source>
</evidence>
<comment type="subcellular location">
    <subcellularLocation>
        <location evidence="1">Cell membrane</location>
        <topology evidence="1">Multi-pass membrane protein</topology>
    </subcellularLocation>
</comment>
<keyword evidence="8" id="KW-0675">Receptor</keyword>
<gene>
    <name evidence="16" type="primary">LOC107218829</name>
</gene>
<accession>A0A6J0BBN6</accession>
<keyword evidence="9" id="KW-0325">Glycoprotein</keyword>
<evidence type="ECO:0000313" key="15">
    <source>
        <dbReference type="Proteomes" id="UP000829291"/>
    </source>
</evidence>
<dbReference type="FunCoup" id="A0A6J0BBN6">
    <property type="interactions" value="14"/>
</dbReference>
<keyword evidence="15" id="KW-1185">Reference proteome</keyword>
<evidence type="ECO:0000256" key="13">
    <source>
        <dbReference type="SAM" id="SignalP"/>
    </source>
</evidence>
<evidence type="ECO:0000256" key="5">
    <source>
        <dbReference type="ARBA" id="ARBA00022989"/>
    </source>
</evidence>
<dbReference type="InterPro" id="IPR052192">
    <property type="entry name" value="Insect_Ionotropic_Sensory_Rcpt"/>
</dbReference>